<evidence type="ECO:0000313" key="2">
    <source>
        <dbReference type="Proteomes" id="UP001168098"/>
    </source>
</evidence>
<keyword evidence="2" id="KW-1185">Reference proteome</keyword>
<evidence type="ECO:0000313" key="1">
    <source>
        <dbReference type="EMBL" id="KAJ9693754.1"/>
    </source>
</evidence>
<name>A0AA38ZRP3_VITRO</name>
<comment type="caution">
    <text evidence="1">The sequence shown here is derived from an EMBL/GenBank/DDBJ whole genome shotgun (WGS) entry which is preliminary data.</text>
</comment>
<dbReference type="Gene3D" id="1.20.1280.50">
    <property type="match status" value="1"/>
</dbReference>
<proteinExistence type="predicted"/>
<dbReference type="Proteomes" id="UP001168098">
    <property type="component" value="Unassembled WGS sequence"/>
</dbReference>
<dbReference type="InterPro" id="IPR036047">
    <property type="entry name" value="F-box-like_dom_sf"/>
</dbReference>
<reference evidence="1 2" key="1">
    <citation type="journal article" date="2023" name="BMC Biotechnol.">
        <title>Vitis rotundifolia cv Carlos genome sequencing.</title>
        <authorList>
            <person name="Huff M."/>
            <person name="Hulse-Kemp A."/>
            <person name="Scheffler B."/>
            <person name="Youngblood R."/>
            <person name="Simpson S."/>
            <person name="Babiker E."/>
            <person name="Staton M."/>
        </authorList>
    </citation>
    <scope>NUCLEOTIDE SEQUENCE [LARGE SCALE GENOMIC DNA]</scope>
    <source>
        <tissue evidence="1">Leaf</tissue>
    </source>
</reference>
<dbReference type="EMBL" id="JARBHA010000008">
    <property type="protein sequence ID" value="KAJ9693754.1"/>
    <property type="molecule type" value="Genomic_DNA"/>
</dbReference>
<dbReference type="SUPFAM" id="SSF81383">
    <property type="entry name" value="F-box domain"/>
    <property type="match status" value="1"/>
</dbReference>
<dbReference type="SUPFAM" id="SSF52047">
    <property type="entry name" value="RNI-like"/>
    <property type="match status" value="1"/>
</dbReference>
<dbReference type="PANTHER" id="PTHR38926:SF5">
    <property type="entry name" value="F-BOX AND LEUCINE-RICH REPEAT PROTEIN 6"/>
    <property type="match status" value="1"/>
</dbReference>
<dbReference type="Gene3D" id="3.80.10.10">
    <property type="entry name" value="Ribonuclease Inhibitor"/>
    <property type="match status" value="1"/>
</dbReference>
<dbReference type="InterPro" id="IPR032675">
    <property type="entry name" value="LRR_dom_sf"/>
</dbReference>
<dbReference type="AlphaFoldDB" id="A0AA38ZRP3"/>
<sequence>MAATGVAVHLYWNGTAKTEKYDVVYVGDDMKVMPIKLNYGTTYAGLLDKIYAATGINRKGFELNIICRYPVSSREYKPIPIKNDEAVELMLEVPCRSSRVYCVEIYLEKEARQFALFFFFFFLSFAQMEGRKWEELNMDCLVNVFRRVGMESLLLDVPFVCKSWYKASLDPKCWEHLIFPKYIKPDGIWDTGPLGERLMIQYRESFSVTAFIKSVVARSKRNATLLRLPICCTKEALEYAAIESPTLKTLDLDAVLLFKQSTIIPQLISKWKNLEMLALGSRRNMVEILSQIGLHCNNFIKLFASGIYVGKDEATAMVTSLPNLKCLVLKGSTIEEKNLAMILQGCKELQLLDVRDCIGFWEGNAEILQLASHIPTFMCEGSIYEEYDTFIDGDVDSDYYSG</sequence>
<evidence type="ECO:0008006" key="3">
    <source>
        <dbReference type="Google" id="ProtNLM"/>
    </source>
</evidence>
<dbReference type="PANTHER" id="PTHR38926">
    <property type="entry name" value="F-BOX DOMAIN CONTAINING PROTEIN, EXPRESSED"/>
    <property type="match status" value="1"/>
</dbReference>
<protein>
    <recommendedName>
        <fullName evidence="3">F-box/LRR-repeat protein</fullName>
    </recommendedName>
</protein>
<organism evidence="1 2">
    <name type="scientific">Vitis rotundifolia</name>
    <name type="common">Muscadine grape</name>
    <dbReference type="NCBI Taxonomy" id="103349"/>
    <lineage>
        <taxon>Eukaryota</taxon>
        <taxon>Viridiplantae</taxon>
        <taxon>Streptophyta</taxon>
        <taxon>Embryophyta</taxon>
        <taxon>Tracheophyta</taxon>
        <taxon>Spermatophyta</taxon>
        <taxon>Magnoliopsida</taxon>
        <taxon>eudicotyledons</taxon>
        <taxon>Gunneridae</taxon>
        <taxon>Pentapetalae</taxon>
        <taxon>rosids</taxon>
        <taxon>Vitales</taxon>
        <taxon>Vitaceae</taxon>
        <taxon>Viteae</taxon>
        <taxon>Vitis</taxon>
    </lineage>
</organism>
<gene>
    <name evidence="1" type="ORF">PVL29_009623</name>
</gene>
<accession>A0AA38ZRP3</accession>